<protein>
    <recommendedName>
        <fullName evidence="8">Pyrophosphate--fructose 6-phosphate 1-phosphotransferase</fullName>
        <ecNumber evidence="8">2.7.1.90</ecNumber>
    </recommendedName>
    <alternativeName>
        <fullName evidence="8">6-phosphofructokinase, pyrophosphate dependent</fullName>
    </alternativeName>
    <alternativeName>
        <fullName evidence="8">PPi-dependent phosphofructokinase</fullName>
        <shortName evidence="8">PPi-PFK</shortName>
    </alternativeName>
    <alternativeName>
        <fullName evidence="8">Pyrophosphate-dependent 6-phosphofructose-1-kinase</fullName>
    </alternativeName>
</protein>
<dbReference type="RefSeq" id="WP_145256549.1">
    <property type="nucleotide sequence ID" value="NZ_CP036279.1"/>
</dbReference>
<dbReference type="InterPro" id="IPR035966">
    <property type="entry name" value="PKF_sf"/>
</dbReference>
<sequence>MASKRNLVVAQSGGPSPVINNSLRGIVETAREMSEIGTVYGGWHGIEGILKEELLDLSAQCPEEIALLRVTPAAGSIGTCRYKLRAEQEEDFKRAIEVFKAHDVGYFFYIGGNDSMDTANKVAQLAAKEGLDLVAVGVPKTIDNDVGDSEFKLIDHTPGYGSVAKFWTHMIQNANEENGGSSPADPVLVMQAMGRKIGFIPAAARLADPNREMPLEIILAESDLTFDDVADAVNDRLKKDGRCLVVVSEGFNVGSLGERKDSFGHTMFSASQTTVAQVVVNALNEKGLATRGSARGNVPGTDQRHAMVYASTVDLEEAYRVGQKAVELAAAGESGYMATILRQPGDIYNVYYDKVPLEKVANSERTFSKDWILPGGRDVSDDFVRYARPLIGDDMVSIPMVDGRQRLARLKPIFAEQKLPKYELQALRK</sequence>
<comment type="function">
    <text evidence="2 8">Catalyzes the phosphorylation of D-fructose 6-phosphate, the first committing step of glycolysis. Uses inorganic phosphate (PPi) as phosphoryl donor instead of ATP like common ATP-dependent phosphofructokinases (ATP-PFKs), which renders the reaction reversible, and can thus function both in glycolysis and gluconeogenesis. Consistently, PPi-PFK can replace the enzymes of both the forward (ATP-PFK) and reverse (fructose-bisphosphatase (FBPase)) reactions.</text>
</comment>
<evidence type="ECO:0000256" key="2">
    <source>
        <dbReference type="ARBA" id="ARBA00003138"/>
    </source>
</evidence>
<feature type="binding site" evidence="8">
    <location>
        <position position="113"/>
    </location>
    <ligand>
        <name>Mg(2+)</name>
        <dbReference type="ChEBI" id="CHEBI:18420"/>
        <note>catalytic</note>
    </ligand>
</feature>
<dbReference type="InterPro" id="IPR050929">
    <property type="entry name" value="PFKA"/>
</dbReference>
<evidence type="ECO:0000256" key="1">
    <source>
        <dbReference type="ARBA" id="ARBA00001946"/>
    </source>
</evidence>
<dbReference type="GO" id="GO:0006002">
    <property type="term" value="P:fructose 6-phosphate metabolic process"/>
    <property type="evidence" value="ECO:0007669"/>
    <property type="project" value="InterPro"/>
</dbReference>
<comment type="activity regulation">
    <text evidence="8">Non-allosteric.</text>
</comment>
<evidence type="ECO:0000256" key="5">
    <source>
        <dbReference type="ARBA" id="ARBA00022777"/>
    </source>
</evidence>
<feature type="domain" description="Phosphofructokinase" evidence="9">
    <location>
        <begin position="7"/>
        <end position="328"/>
    </location>
</feature>
<dbReference type="EC" id="2.7.1.90" evidence="8"/>
<dbReference type="GO" id="GO:0003872">
    <property type="term" value="F:6-phosphofructokinase activity"/>
    <property type="evidence" value="ECO:0007669"/>
    <property type="project" value="UniProtKB-UniRule"/>
</dbReference>
<dbReference type="HAMAP" id="MF_01978">
    <property type="entry name" value="Phosphofructokinase_II_B2"/>
    <property type="match status" value="1"/>
</dbReference>
<dbReference type="PIRSF" id="PIRSF036483">
    <property type="entry name" value="PFK_XF0274"/>
    <property type="match status" value="1"/>
</dbReference>
<dbReference type="SUPFAM" id="SSF53784">
    <property type="entry name" value="Phosphofructokinase"/>
    <property type="match status" value="1"/>
</dbReference>
<feature type="site" description="Important for catalytic activity; stabilizes the transition state when the phosphoryl donor is PPi" evidence="8">
    <location>
        <position position="140"/>
    </location>
</feature>
<feature type="binding site" evidence="8">
    <location>
        <begin position="193"/>
        <end position="195"/>
    </location>
    <ligand>
        <name>substrate</name>
    </ligand>
</feature>
<comment type="caution">
    <text evidence="8">Lacks conserved residue(s) required for the propagation of feature annotation.</text>
</comment>
<keyword evidence="4 8" id="KW-0479">Metal-binding</keyword>
<dbReference type="Pfam" id="PF00365">
    <property type="entry name" value="PFK"/>
    <property type="match status" value="1"/>
</dbReference>
<evidence type="ECO:0000259" key="9">
    <source>
        <dbReference type="Pfam" id="PF00365"/>
    </source>
</evidence>
<comment type="cofactor">
    <cofactor evidence="1 8">
        <name>Mg(2+)</name>
        <dbReference type="ChEBI" id="CHEBI:18420"/>
    </cofactor>
</comment>
<keyword evidence="5 8" id="KW-0418">Kinase</keyword>
<comment type="similarity">
    <text evidence="8">Belongs to the phosphofructokinase type A (PFKA) family. PPi-dependent PFK group II subfamily. Clade 'B2' sub-subfamily.</text>
</comment>
<evidence type="ECO:0000313" key="11">
    <source>
        <dbReference type="Proteomes" id="UP000317093"/>
    </source>
</evidence>
<evidence type="ECO:0000313" key="10">
    <source>
        <dbReference type="EMBL" id="QDU60543.1"/>
    </source>
</evidence>
<feature type="binding site" evidence="8">
    <location>
        <position position="14"/>
    </location>
    <ligand>
        <name>diphosphate</name>
        <dbReference type="ChEBI" id="CHEBI:33019"/>
    </ligand>
</feature>
<gene>
    <name evidence="10" type="primary">pfkA</name>
    <name evidence="8" type="synonym">pfp</name>
    <name evidence="10" type="ORF">Pan216_13860</name>
</gene>
<feature type="site" description="Important for catalytic activity and substrate specificity; stabilizes the transition state when the phosphoryl donor is PPi; prevents ATP from binding by mimicking the alpha-phosphate group of ATP" evidence="8">
    <location>
        <position position="114"/>
    </location>
</feature>
<comment type="subunit">
    <text evidence="8">Homodimer.</text>
</comment>
<dbReference type="GO" id="GO:0046872">
    <property type="term" value="F:metal ion binding"/>
    <property type="evidence" value="ECO:0007669"/>
    <property type="project" value="UniProtKB-KW"/>
</dbReference>
<evidence type="ECO:0000256" key="7">
    <source>
        <dbReference type="ARBA" id="ARBA00048072"/>
    </source>
</evidence>
<dbReference type="Gene3D" id="3.40.50.450">
    <property type="match status" value="1"/>
</dbReference>
<dbReference type="EMBL" id="CP036279">
    <property type="protein sequence ID" value="QDU60543.1"/>
    <property type="molecule type" value="Genomic_DNA"/>
</dbReference>
<comment type="pathway">
    <text evidence="8">Carbohydrate degradation; glycolysis; D-glyceraldehyde 3-phosphate and glycerone phosphate from D-glucose: step 3/4.</text>
</comment>
<keyword evidence="8" id="KW-0963">Cytoplasm</keyword>
<organism evidence="10 11">
    <name type="scientific">Kolteria novifilia</name>
    <dbReference type="NCBI Taxonomy" id="2527975"/>
    <lineage>
        <taxon>Bacteria</taxon>
        <taxon>Pseudomonadati</taxon>
        <taxon>Planctomycetota</taxon>
        <taxon>Planctomycetia</taxon>
        <taxon>Kolteriales</taxon>
        <taxon>Kolteriaceae</taxon>
        <taxon>Kolteria</taxon>
    </lineage>
</organism>
<name>A0A518B0N2_9BACT</name>
<evidence type="ECO:0000256" key="6">
    <source>
        <dbReference type="ARBA" id="ARBA00022842"/>
    </source>
</evidence>
<dbReference type="InterPro" id="IPR011404">
    <property type="entry name" value="PPi-PFK"/>
</dbReference>
<comment type="subcellular location">
    <subcellularLocation>
        <location evidence="8">Cytoplasm</location>
    </subcellularLocation>
</comment>
<dbReference type="OrthoDB" id="9802503at2"/>
<comment type="catalytic activity">
    <reaction evidence="7 8">
        <text>beta-D-fructose 6-phosphate + diphosphate = beta-D-fructose 1,6-bisphosphate + phosphate + H(+)</text>
        <dbReference type="Rhea" id="RHEA:13613"/>
        <dbReference type="ChEBI" id="CHEBI:15378"/>
        <dbReference type="ChEBI" id="CHEBI:32966"/>
        <dbReference type="ChEBI" id="CHEBI:33019"/>
        <dbReference type="ChEBI" id="CHEBI:43474"/>
        <dbReference type="ChEBI" id="CHEBI:57634"/>
        <dbReference type="EC" id="2.7.1.90"/>
    </reaction>
</comment>
<dbReference type="KEGG" id="knv:Pan216_13860"/>
<dbReference type="PRINTS" id="PR00476">
    <property type="entry name" value="PHFRCTKINASE"/>
</dbReference>
<evidence type="ECO:0000256" key="4">
    <source>
        <dbReference type="ARBA" id="ARBA00022723"/>
    </source>
</evidence>
<dbReference type="UniPathway" id="UPA00109">
    <property type="reaction ID" value="UER00182"/>
</dbReference>
<dbReference type="GO" id="GO:0047334">
    <property type="term" value="F:diphosphate-fructose-6-phosphate 1-phosphotransferase activity"/>
    <property type="evidence" value="ECO:0007669"/>
    <property type="project" value="UniProtKB-EC"/>
</dbReference>
<feature type="binding site" evidence="8">
    <location>
        <begin position="141"/>
        <end position="143"/>
    </location>
    <ligand>
        <name>substrate</name>
    </ligand>
</feature>
<proteinExistence type="inferred from homology"/>
<feature type="active site" description="Proton acceptor" evidence="8">
    <location>
        <position position="143"/>
    </location>
</feature>
<keyword evidence="8" id="KW-0324">Glycolysis</keyword>
<reference evidence="10 11" key="1">
    <citation type="submission" date="2019-02" db="EMBL/GenBank/DDBJ databases">
        <title>Deep-cultivation of Planctomycetes and their phenomic and genomic characterization uncovers novel biology.</title>
        <authorList>
            <person name="Wiegand S."/>
            <person name="Jogler M."/>
            <person name="Boedeker C."/>
            <person name="Pinto D."/>
            <person name="Vollmers J."/>
            <person name="Rivas-Marin E."/>
            <person name="Kohn T."/>
            <person name="Peeters S.H."/>
            <person name="Heuer A."/>
            <person name="Rast P."/>
            <person name="Oberbeckmann S."/>
            <person name="Bunk B."/>
            <person name="Jeske O."/>
            <person name="Meyerdierks A."/>
            <person name="Storesund J.E."/>
            <person name="Kallscheuer N."/>
            <person name="Luecker S."/>
            <person name="Lage O.M."/>
            <person name="Pohl T."/>
            <person name="Merkel B.J."/>
            <person name="Hornburger P."/>
            <person name="Mueller R.-W."/>
            <person name="Bruemmer F."/>
            <person name="Labrenz M."/>
            <person name="Spormann A.M."/>
            <person name="Op den Camp H."/>
            <person name="Overmann J."/>
            <person name="Amann R."/>
            <person name="Jetten M.S.M."/>
            <person name="Mascher T."/>
            <person name="Medema M.H."/>
            <person name="Devos D.P."/>
            <person name="Kaster A.-K."/>
            <person name="Ovreas L."/>
            <person name="Rohde M."/>
            <person name="Galperin M.Y."/>
            <person name="Jogler C."/>
        </authorList>
    </citation>
    <scope>NUCLEOTIDE SEQUENCE [LARGE SCALE GENOMIC DNA]</scope>
    <source>
        <strain evidence="10 11">Pan216</strain>
    </source>
</reference>
<dbReference type="GO" id="GO:0005737">
    <property type="term" value="C:cytoplasm"/>
    <property type="evidence" value="ECO:0007669"/>
    <property type="project" value="UniProtKB-SubCell"/>
</dbReference>
<evidence type="ECO:0000256" key="8">
    <source>
        <dbReference type="HAMAP-Rule" id="MF_01978"/>
    </source>
</evidence>
<feature type="binding site" evidence="8">
    <location>
        <position position="249"/>
    </location>
    <ligand>
        <name>substrate</name>
    </ligand>
</feature>
<dbReference type="InterPro" id="IPR000023">
    <property type="entry name" value="Phosphofructokinase_dom"/>
</dbReference>
<dbReference type="Proteomes" id="UP000317093">
    <property type="component" value="Chromosome"/>
</dbReference>
<evidence type="ECO:0000256" key="3">
    <source>
        <dbReference type="ARBA" id="ARBA00022679"/>
    </source>
</evidence>
<dbReference type="PANTHER" id="PTHR45770">
    <property type="entry name" value="ATP-DEPENDENT 6-PHOSPHOFRUCTOKINASE 1"/>
    <property type="match status" value="1"/>
</dbReference>
<keyword evidence="11" id="KW-1185">Reference proteome</keyword>
<dbReference type="Gene3D" id="3.40.50.460">
    <property type="entry name" value="Phosphofructokinase domain"/>
    <property type="match status" value="1"/>
</dbReference>
<dbReference type="NCBIfam" id="NF010675">
    <property type="entry name" value="PRK14072.1"/>
    <property type="match status" value="1"/>
</dbReference>
<dbReference type="InterPro" id="IPR022953">
    <property type="entry name" value="ATP_PFK"/>
</dbReference>
<keyword evidence="6 8" id="KW-0460">Magnesium</keyword>
<dbReference type="AlphaFoldDB" id="A0A518B0N2"/>
<keyword evidence="3 8" id="KW-0808">Transferase</keyword>
<accession>A0A518B0N2</accession>